<dbReference type="InterPro" id="IPR000757">
    <property type="entry name" value="Beta-glucanase-like"/>
</dbReference>
<dbReference type="Pfam" id="PF00722">
    <property type="entry name" value="Glyco_hydro_16"/>
    <property type="match status" value="2"/>
</dbReference>
<evidence type="ECO:0000259" key="5">
    <source>
        <dbReference type="PROSITE" id="PS50022"/>
    </source>
</evidence>
<dbReference type="Gene3D" id="2.60.120.260">
    <property type="entry name" value="Galactose-binding domain-like"/>
    <property type="match status" value="9"/>
</dbReference>
<evidence type="ECO:0000259" key="6">
    <source>
        <dbReference type="PROSITE" id="PS51272"/>
    </source>
</evidence>
<dbReference type="SUPFAM" id="SSF49899">
    <property type="entry name" value="Concanavalin A-like lectins/glucanases"/>
    <property type="match status" value="2"/>
</dbReference>
<feature type="chain" id="PRO_5038634119" evidence="4">
    <location>
        <begin position="24"/>
        <end position="2681"/>
    </location>
</feature>
<dbReference type="Pfam" id="PF02018">
    <property type="entry name" value="CBM_4_9"/>
    <property type="match status" value="7"/>
</dbReference>
<dbReference type="CDD" id="cd08023">
    <property type="entry name" value="GH16_laminarinase_like"/>
    <property type="match status" value="2"/>
</dbReference>
<evidence type="ECO:0000259" key="7">
    <source>
        <dbReference type="PROSITE" id="PS51762"/>
    </source>
</evidence>
<dbReference type="SUPFAM" id="SSF49785">
    <property type="entry name" value="Galactose-binding domain-like"/>
    <property type="match status" value="9"/>
</dbReference>
<dbReference type="InterPro" id="IPR011432">
    <property type="entry name" value="Shr-like_HID"/>
</dbReference>
<dbReference type="Pfam" id="PF22633">
    <property type="entry name" value="F5_F8_type_C_2"/>
    <property type="match status" value="1"/>
</dbReference>
<dbReference type="OrthoDB" id="9809583at2"/>
<dbReference type="GO" id="GO:0004553">
    <property type="term" value="F:hydrolase activity, hydrolyzing O-glycosyl compounds"/>
    <property type="evidence" value="ECO:0007669"/>
    <property type="project" value="InterPro"/>
</dbReference>
<evidence type="ECO:0000256" key="2">
    <source>
        <dbReference type="ARBA" id="ARBA00022801"/>
    </source>
</evidence>
<dbReference type="InterPro" id="IPR008979">
    <property type="entry name" value="Galactose-bd-like_sf"/>
</dbReference>
<feature type="region of interest" description="Disordered" evidence="3">
    <location>
        <begin position="358"/>
        <end position="391"/>
    </location>
</feature>
<evidence type="ECO:0000313" key="9">
    <source>
        <dbReference type="Proteomes" id="UP000266482"/>
    </source>
</evidence>
<feature type="signal peptide" evidence="4">
    <location>
        <begin position="1"/>
        <end position="23"/>
    </location>
</feature>
<feature type="domain" description="SLH" evidence="6">
    <location>
        <begin position="157"/>
        <end position="220"/>
    </location>
</feature>
<dbReference type="PANTHER" id="PTHR10963">
    <property type="entry name" value="GLYCOSYL HYDROLASE-RELATED"/>
    <property type="match status" value="1"/>
</dbReference>
<dbReference type="PANTHER" id="PTHR10963:SF55">
    <property type="entry name" value="GLYCOSIDE HYDROLASE FAMILY 16 PROTEIN"/>
    <property type="match status" value="1"/>
</dbReference>
<sequence length="2681" mass="291246">MMKKRLSAILVASMLFSMMPGWANGAAANASSTAASVAEESHWGIETMKDWVEKGLMAGYPDGSLRPNEPVTRAQFAHLINSVFRYPASAAPAFSDVPETAWYYADVAAAAGAGIINGYPDGQYKPGAYVRRQDAAKMVAGAFKLMASEKELSASPLSRYKDADEVHAYAENALAKLTTDGSMNGYPDGTLRPLKPVTRAEAVALLSELAGEVIQAPGTYKDMKLDGNLVVNTAGVKLENAVVNGNMYVTAGVGEGDVEIADSEVLGALHINGGGSESVHILKSRIGTLIVNRLEGTVRVVLGEQSNVTEMAVENKSIIELEEGAFVKLLRFLESAEGSTLRSKGSIEEILNEAGVEVTGVSPSPTPTPSAPSGPVITPAPTTTPSPGPTDLPDADDWKLVWSDEFDKSGDNLDPNGVDKDKWGYQLGTGAQYGLDGWGNNEQQYYRSENIAVENGMLTITARKEAHEGKSYTSGRLFTEPTFSQTYGKFEARIKLPEGEGLWPAFWMMPKDSAYGAWAASGELDIMEARGRLPEEVGGTIHFGRNWPNNKATGDVYRFEEGENITDFHVYGVEWEPGEIRWYVDGELYQTINNWDSWGAGQPAKYAYPAPFDKPFYMILNLAVGGNYDGGRLPKDSDLPAEMVVDYVRVYELDGQPYRTPVEPVIDAEPYPADYKEPINGSFVYDTSFQQPVADITTAGALNEDYWNFVRVPDFGGAGEDSIDVIDGTRYFKADITNGGNAAHAVQLIQNVTLGKGRWYKLSFDAKSNANRAMTVKLGGGESRGWSVYSDSLQANLSSELQSYEMTFQMASETDTLARLEFNMGLSTQPVWIGSVRLEETTAPDPYAENVDKEPLEDGNHVYNGSFDLGYMHRMTYWQLQNEGDASSQGSVDQDDRELKVAVSSPGSSASDIALVQKGLTLVDGNEYRLTFKARASGEKTIAAELRKQDGSVYAEAKSVTIGTEMEEHALTFWVEGGEGASSQLAFLLGGANGDVYVDDVRLVRTTDNNIGELPLSDQFPLKNGDFSNGKTSWSEHVQGRYDGWDQVTGFSVQDEAMVGHISSVGNNPWDVMLMQTDFALKKGQTYVISLDAKASLNRETEIVLDINNGATRLLSKREALTENWKTFNYELEVTADATASFKMLLGKLADAASITVPHQVWVDNVKVEVKDARKDAFLAVNGYFDNGMTDWLTHVQGVYDGPSRAVFAEENGGLRASVQHPGVNPWDIVLSQPAVNLKKGQTYIVSFVARAATPRSMDLSAENTAYFRYLDKRLKVEDYTQAYSFEFTMPKDDSVSLKFLFGKLPDDAEAANDIFIDNVRFELKGAQEATGEKTRAGHNIGLTAPPVVSPDASNNVVGGEIVLTFAPNAAWAAGINKVFVNDILLTADQYEAASTQLSIDGEVFGEAGTYTITIRAAGFEPAAVTQEIVTESMWTLVWNDEFDGSGVRLDTNGVDLEKWAYQEGTGVEYGVANWGNNELQYYSKNNISVEDGKLVIEAKNESMGGKAYTSGRLWTSPTFAKKYGKFEARMKLPAGTGLWPAFWLMPKDSEYGGWASSGEIDIMEARGRLPHEVDGTIHYVKNSPNNKLTGSSYEFPEGQDFTAYHTYSVEWEPGELRWYVDGNLYQTINDWHSWGAGQPDKYAFPAPFDKEFYIIMNLAVGGNYDGGRAPDPGVIPAAMEVDYVRVYELTGREYKEPVEPVLVKDDFPQDGKPPVNGSLIYDAGYAEGITDVTAAAPDMNMTYWNFLHDNEFGGKGSASVETIDGGTFAKFSLTEGGNAVHALQLIQYLTLTKGHYYKLTFDAKAEASRGMSVKFGGDASSNWAIYSDNFNVALKESLESYEFRFQMTGSTNPLARLEFNMGQNISDVWIGNVKVEEIDMLSSPDDPKSPLNNGNHVYNGAFDLGTMDRMKYWHVDAAEGAAVTAAVDPDERWLTADVTSGGAGVGDITLTQKGIQLLQSDTYQLSFDAWSEAGRSMAVRLASKDGGTVYAGPFAEELGSTKERYTHTFTMPEGVTDPEAQLQVLLGGATGDVQLDNVELIRTSNRNVDYTGVDLYPVKNGDFYFGLNGWEPFTQVGAAAFGMEDGAARVHVTNVGTEGWNVMLNQSSLQLTGGLSYELAFDVRSSVARDIEVSIENGAYERRFFSGSLAVTPETKRYTFVFRMPIDETTALKFMMGKTPNSVSAAHDIFVDNVTLSVQYAPALRPATVIPDEDGNFAGADAELAYSPHEAWASAISGVLVNDIELAADDYTVNDGHITIAGTVFPQEGIYAIVIKADAYADVTVRQEMLAADGNLVLNGDMTQGLASWETWEGEGGDSTVTAENGAAKAVIHWHGGMHPQWNVPISWSTQLNQSGIELKAGRMYELSFNAWSTADRPIAVELGGYNGAAQVLFNLSSNSEAAHKTVLRPGGDITLALKFLLGNVVNGDLKTPDAEHAVFIDNVAIREVAAPPALTADASENKVGQSITVTFPDSETWRSSVQSIRVNGTPVSSDLYILEAGRLTLDASVFPSKGTYAIAIEATGYGLNEVTQEVKTAAANIALNRSADASTGKASAGLAFDGNTGTRWESEFADPQWLTVDLGGLYELEEAVLRWEGAFAKNYKLQVSTASVPGESDWVDVHADANGNGGIDTIALNGADARHIRIWGAERGTPYGYSLWEVEVYGTLIEAGGADGSGE</sequence>
<dbReference type="PROSITE" id="PS51762">
    <property type="entry name" value="GH16_2"/>
    <property type="match status" value="2"/>
</dbReference>
<name>A0A3A1URR6_9BACL</name>
<evidence type="ECO:0000256" key="3">
    <source>
        <dbReference type="SAM" id="MobiDB-lite"/>
    </source>
</evidence>
<comment type="similarity">
    <text evidence="1">Belongs to the glycosyl hydrolase 16 family.</text>
</comment>
<feature type="domain" description="GH16" evidence="7">
    <location>
        <begin position="1425"/>
        <end position="1693"/>
    </location>
</feature>
<dbReference type="Pfam" id="PF00395">
    <property type="entry name" value="SLH"/>
    <property type="match status" value="3"/>
</dbReference>
<dbReference type="InterPro" id="IPR013320">
    <property type="entry name" value="ConA-like_dom_sf"/>
</dbReference>
<dbReference type="PROSITE" id="PS50022">
    <property type="entry name" value="FA58C_3"/>
    <property type="match status" value="1"/>
</dbReference>
<dbReference type="InterPro" id="IPR000421">
    <property type="entry name" value="FA58C"/>
</dbReference>
<dbReference type="InterPro" id="IPR001119">
    <property type="entry name" value="SLH_dom"/>
</dbReference>
<accession>A0A3A1URR6</accession>
<keyword evidence="4" id="KW-0732">Signal</keyword>
<feature type="domain" description="GH16" evidence="7">
    <location>
        <begin position="379"/>
        <end position="656"/>
    </location>
</feature>
<dbReference type="EMBL" id="QXQA01000014">
    <property type="protein sequence ID" value="RIX50506.1"/>
    <property type="molecule type" value="Genomic_DNA"/>
</dbReference>
<protein>
    <submittedName>
        <fullName evidence="8">DUF1533 domain-containing protein</fullName>
    </submittedName>
</protein>
<proteinExistence type="inferred from homology"/>
<organism evidence="8 9">
    <name type="scientific">Paenibacillus nanensis</name>
    <dbReference type="NCBI Taxonomy" id="393251"/>
    <lineage>
        <taxon>Bacteria</taxon>
        <taxon>Bacillati</taxon>
        <taxon>Bacillota</taxon>
        <taxon>Bacilli</taxon>
        <taxon>Bacillales</taxon>
        <taxon>Paenibacillaceae</taxon>
        <taxon>Paenibacillus</taxon>
    </lineage>
</organism>
<dbReference type="GO" id="GO:0005975">
    <property type="term" value="P:carbohydrate metabolic process"/>
    <property type="evidence" value="ECO:0007669"/>
    <property type="project" value="InterPro"/>
</dbReference>
<evidence type="ECO:0000313" key="8">
    <source>
        <dbReference type="EMBL" id="RIX50506.1"/>
    </source>
</evidence>
<feature type="domain" description="F5/8 type C" evidence="5">
    <location>
        <begin position="2524"/>
        <end position="2669"/>
    </location>
</feature>
<dbReference type="RefSeq" id="WP_119601719.1">
    <property type="nucleotide sequence ID" value="NZ_QXQA01000014.1"/>
</dbReference>
<dbReference type="Proteomes" id="UP000266482">
    <property type="component" value="Unassembled WGS sequence"/>
</dbReference>
<dbReference type="Pfam" id="PF07550">
    <property type="entry name" value="Shr-like_HID"/>
    <property type="match status" value="3"/>
</dbReference>
<dbReference type="PROSITE" id="PS51272">
    <property type="entry name" value="SLH"/>
    <property type="match status" value="3"/>
</dbReference>
<gene>
    <name evidence="8" type="ORF">D3P08_19670</name>
</gene>
<keyword evidence="9" id="KW-1185">Reference proteome</keyword>
<feature type="domain" description="SLH" evidence="6">
    <location>
        <begin position="31"/>
        <end position="89"/>
    </location>
</feature>
<evidence type="ECO:0000256" key="4">
    <source>
        <dbReference type="SAM" id="SignalP"/>
    </source>
</evidence>
<dbReference type="InterPro" id="IPR050546">
    <property type="entry name" value="Glycosyl_Hydrlase_16"/>
</dbReference>
<dbReference type="Gene3D" id="2.60.120.200">
    <property type="match status" value="2"/>
</dbReference>
<feature type="domain" description="SLH" evidence="6">
    <location>
        <begin position="90"/>
        <end position="153"/>
    </location>
</feature>
<comment type="caution">
    <text evidence="8">The sequence shown here is derived from an EMBL/GenBank/DDBJ whole genome shotgun (WGS) entry which is preliminary data.</text>
</comment>
<evidence type="ECO:0000256" key="1">
    <source>
        <dbReference type="ARBA" id="ARBA00006865"/>
    </source>
</evidence>
<keyword evidence="2" id="KW-0378">Hydrolase</keyword>
<dbReference type="InterPro" id="IPR003305">
    <property type="entry name" value="CenC_carb-bd"/>
</dbReference>
<reference evidence="8 9" key="1">
    <citation type="submission" date="2018-09" db="EMBL/GenBank/DDBJ databases">
        <title>Paenibacillus aracenensis nov. sp. isolated from a cave in southern Spain.</title>
        <authorList>
            <person name="Jurado V."/>
            <person name="Gutierrez-Patricio S."/>
            <person name="Gonzalez-Pimentel J.L."/>
            <person name="Miller A.Z."/>
            <person name="Laiz L."/>
            <person name="Saiz-Jimenez C."/>
        </authorList>
    </citation>
    <scope>NUCLEOTIDE SEQUENCE [LARGE SCALE GENOMIC DNA]</scope>
    <source>
        <strain evidence="8 9">DSM 22867</strain>
    </source>
</reference>